<dbReference type="SUPFAM" id="SSF140459">
    <property type="entry name" value="PE/PPE dimer-like"/>
    <property type="match status" value="1"/>
</dbReference>
<dbReference type="PANTHER" id="PTHR46766:SF1">
    <property type="entry name" value="GLUTAMINE-RICH PROTEIN 2"/>
    <property type="match status" value="1"/>
</dbReference>
<dbReference type="InterPro" id="IPR022171">
    <property type="entry name" value="PPE_C"/>
</dbReference>
<feature type="domain" description="PPE family C-terminal" evidence="4">
    <location>
        <begin position="305"/>
        <end position="371"/>
    </location>
</feature>
<comment type="similarity">
    <text evidence="1">Belongs to the mycobacterial PPE family.</text>
</comment>
<evidence type="ECO:0008006" key="7">
    <source>
        <dbReference type="Google" id="ProtNLM"/>
    </source>
</evidence>
<evidence type="ECO:0000259" key="3">
    <source>
        <dbReference type="Pfam" id="PF00823"/>
    </source>
</evidence>
<accession>A0A164DW49</accession>
<evidence type="ECO:0000313" key="6">
    <source>
        <dbReference type="Proteomes" id="UP000077342"/>
    </source>
</evidence>
<evidence type="ECO:0000259" key="4">
    <source>
        <dbReference type="Pfam" id="PF12484"/>
    </source>
</evidence>
<dbReference type="GO" id="GO:0052572">
    <property type="term" value="P:response to host immune response"/>
    <property type="evidence" value="ECO:0007669"/>
    <property type="project" value="TreeGrafter"/>
</dbReference>
<evidence type="ECO:0000256" key="1">
    <source>
        <dbReference type="ARBA" id="ARBA00010652"/>
    </source>
</evidence>
<evidence type="ECO:0000313" key="5">
    <source>
        <dbReference type="EMBL" id="KZS66613.1"/>
    </source>
</evidence>
<comment type="caution">
    <text evidence="5">The sequence shown here is derived from an EMBL/GenBank/DDBJ whole genome shotgun (WGS) entry which is preliminary data.</text>
</comment>
<keyword evidence="6" id="KW-1185">Reference proteome</keyword>
<feature type="compositionally biased region" description="Low complexity" evidence="2">
    <location>
        <begin position="370"/>
        <end position="384"/>
    </location>
</feature>
<dbReference type="Proteomes" id="UP000077342">
    <property type="component" value="Unassembled WGS sequence"/>
</dbReference>
<evidence type="ECO:0000256" key="2">
    <source>
        <dbReference type="SAM" id="MobiDB-lite"/>
    </source>
</evidence>
<dbReference type="PANTHER" id="PTHR46766">
    <property type="entry name" value="GLUTAMINE-RICH PROTEIN 2"/>
    <property type="match status" value="1"/>
</dbReference>
<organism evidence="5 6">
    <name type="scientific">Mycobacterium ostraviense</name>
    <dbReference type="NCBI Taxonomy" id="2738409"/>
    <lineage>
        <taxon>Bacteria</taxon>
        <taxon>Bacillati</taxon>
        <taxon>Actinomycetota</taxon>
        <taxon>Actinomycetes</taxon>
        <taxon>Mycobacteriales</taxon>
        <taxon>Mycobacteriaceae</taxon>
        <taxon>Mycobacterium</taxon>
    </lineage>
</organism>
<protein>
    <recommendedName>
        <fullName evidence="7">PPE family protein</fullName>
    </recommendedName>
</protein>
<dbReference type="FunFam" id="1.20.1260.20:FF:000001">
    <property type="entry name" value="PPE family protein PPE41"/>
    <property type="match status" value="1"/>
</dbReference>
<feature type="compositionally biased region" description="Low complexity" evidence="2">
    <location>
        <begin position="284"/>
        <end position="306"/>
    </location>
</feature>
<sequence>MTMGMDFAALPPEINSARLYSGPGSAPLLQAAVAWERLANELNATAASYSAVISGLTGQEWRGPSALSMAAAATPYVAWMRATAAQAEQAAAQAVAAANAYESAYAATVPPGEIAANRSTMISLARANIFGQNTPAIAASEADYSEMWARDIVAMDGYAGSSAAAAELPPFVAPPATTTGTEPVSETATDAAPAAQAAAAAAPAASLPGPLAVLPIDPSIALGPLEDLDILVLAAVLVASGALAVSGAQLGEVYRHDTVDEYEKNPGCTPESDESPAGGGSGPSRGRSSIPPGRITTPPQPPIAAISGASASIGGLSVPQSWMLPPAVRQVAAMFPGTTPMFMTGGSDDGYTGMAAAGLAGTSLAGLAARGGASSSTPAAAAPAAGGGAAAAGRPAANAPSIPAAAGTNIPGLPSGLPPGVVANLAATLAAIPGATIIVVPPNPSQSQ</sequence>
<dbReference type="InterPro" id="IPR000030">
    <property type="entry name" value="PPE_dom"/>
</dbReference>
<feature type="region of interest" description="Disordered" evidence="2">
    <location>
        <begin position="370"/>
        <end position="398"/>
    </location>
</feature>
<dbReference type="Gene3D" id="1.20.1260.20">
    <property type="entry name" value="PPE superfamily"/>
    <property type="match status" value="1"/>
</dbReference>
<dbReference type="Pfam" id="PF12484">
    <property type="entry name" value="PPE-SVP"/>
    <property type="match status" value="1"/>
</dbReference>
<dbReference type="Pfam" id="PF00823">
    <property type="entry name" value="PPE"/>
    <property type="match status" value="1"/>
</dbReference>
<dbReference type="EMBL" id="LWCI01000044">
    <property type="protein sequence ID" value="KZS66613.1"/>
    <property type="molecule type" value="Genomic_DNA"/>
</dbReference>
<dbReference type="AlphaFoldDB" id="A0A164DW49"/>
<dbReference type="InterPro" id="IPR038332">
    <property type="entry name" value="PPE_sf"/>
</dbReference>
<feature type="domain" description="PPE" evidence="3">
    <location>
        <begin position="6"/>
        <end position="169"/>
    </location>
</feature>
<gene>
    <name evidence="5" type="ORF">A4G28_16225</name>
</gene>
<name>A0A164DW49_9MYCO</name>
<reference evidence="6" key="1">
    <citation type="submission" date="2016-04" db="EMBL/GenBank/DDBJ databases">
        <authorList>
            <person name="Strapagiel D."/>
            <person name="Borowka P."/>
            <person name="Marciniak B."/>
            <person name="Bakula Z."/>
            <person name="Van Ingen J."/>
            <person name="Safianowska A."/>
            <person name="Dziadek J."/>
            <person name="Jagielski T."/>
        </authorList>
    </citation>
    <scope>NUCLEOTIDE SEQUENCE [LARGE SCALE GENOMIC DNA]</scope>
    <source>
        <strain evidence="6">1010001458</strain>
    </source>
</reference>
<feature type="region of interest" description="Disordered" evidence="2">
    <location>
        <begin position="261"/>
        <end position="306"/>
    </location>
</feature>
<proteinExistence type="inferred from homology"/>